<accession>A0ABX4NC05</accession>
<name>A0ABX4NC05_9LEPT</name>
<proteinExistence type="predicted"/>
<reference evidence="1 2" key="1">
    <citation type="submission" date="2017-07" db="EMBL/GenBank/DDBJ databases">
        <title>Leptospira spp. isolated from tropical soils.</title>
        <authorList>
            <person name="Thibeaux R."/>
            <person name="Iraola G."/>
            <person name="Ferres I."/>
            <person name="Bierque E."/>
            <person name="Girault D."/>
            <person name="Soupe-Gilbert M.-E."/>
            <person name="Picardeau M."/>
            <person name="Goarant C."/>
        </authorList>
    </citation>
    <scope>NUCLEOTIDE SEQUENCE [LARGE SCALE GENOMIC DNA]</scope>
    <source>
        <strain evidence="1 2">JW2-C-B1</strain>
    </source>
</reference>
<dbReference type="EMBL" id="NPDP01000008">
    <property type="protein sequence ID" value="PJZ30745.1"/>
    <property type="molecule type" value="Genomic_DNA"/>
</dbReference>
<dbReference type="Proteomes" id="UP000231919">
    <property type="component" value="Unassembled WGS sequence"/>
</dbReference>
<protein>
    <submittedName>
        <fullName evidence="1">Uncharacterized protein</fullName>
    </submittedName>
</protein>
<evidence type="ECO:0000313" key="2">
    <source>
        <dbReference type="Proteomes" id="UP000231919"/>
    </source>
</evidence>
<organism evidence="1 2">
    <name type="scientific">Leptospira kmetyi</name>
    <dbReference type="NCBI Taxonomy" id="408139"/>
    <lineage>
        <taxon>Bacteria</taxon>
        <taxon>Pseudomonadati</taxon>
        <taxon>Spirochaetota</taxon>
        <taxon>Spirochaetia</taxon>
        <taxon>Leptospirales</taxon>
        <taxon>Leptospiraceae</taxon>
        <taxon>Leptospira</taxon>
    </lineage>
</organism>
<sequence length="71" mass="8001">MPCVFCELRKFYLFSIDSGGRNIKRILYVFGVIDRLGFGSVLVDSGIIGVLIDTDQFSKRTFGGRSRLHRG</sequence>
<comment type="caution">
    <text evidence="1">The sequence shown here is derived from an EMBL/GenBank/DDBJ whole genome shotgun (WGS) entry which is preliminary data.</text>
</comment>
<keyword evidence="2" id="KW-1185">Reference proteome</keyword>
<gene>
    <name evidence="1" type="ORF">CH378_06435</name>
</gene>
<evidence type="ECO:0000313" key="1">
    <source>
        <dbReference type="EMBL" id="PJZ30745.1"/>
    </source>
</evidence>